<organism evidence="1 2">
    <name type="scientific">Romanomermis culicivorax</name>
    <name type="common">Nematode worm</name>
    <dbReference type="NCBI Taxonomy" id="13658"/>
    <lineage>
        <taxon>Eukaryota</taxon>
        <taxon>Metazoa</taxon>
        <taxon>Ecdysozoa</taxon>
        <taxon>Nematoda</taxon>
        <taxon>Enoplea</taxon>
        <taxon>Dorylaimia</taxon>
        <taxon>Mermithida</taxon>
        <taxon>Mermithoidea</taxon>
        <taxon>Mermithidae</taxon>
        <taxon>Romanomermis</taxon>
    </lineage>
</organism>
<dbReference type="AlphaFoldDB" id="A0A915JHY7"/>
<evidence type="ECO:0000313" key="1">
    <source>
        <dbReference type="Proteomes" id="UP000887565"/>
    </source>
</evidence>
<name>A0A915JHY7_ROMCU</name>
<protein>
    <submittedName>
        <fullName evidence="2">Uncharacterized protein</fullName>
    </submittedName>
</protein>
<dbReference type="Proteomes" id="UP000887565">
    <property type="component" value="Unplaced"/>
</dbReference>
<reference evidence="2" key="1">
    <citation type="submission" date="2022-11" db="UniProtKB">
        <authorList>
            <consortium name="WormBaseParasite"/>
        </authorList>
    </citation>
    <scope>IDENTIFICATION</scope>
</reference>
<proteinExistence type="predicted"/>
<dbReference type="WBParaSite" id="nRc.2.0.1.t25716-RA">
    <property type="protein sequence ID" value="nRc.2.0.1.t25716-RA"/>
    <property type="gene ID" value="nRc.2.0.1.g25716"/>
</dbReference>
<sequence length="158" mass="17458">MKNSAELVEGLSARAVPPLANVGLGVTILTRAQQKWPGSEPMDWLEHQSYGWKVACHHWWGLSSQVLLDSCFIETLLIFQSANKLPNTRVASTNHFAEFAMPTFAGIICLWQASLNCIVAIPNTMSKARCPTMSSSRITDPSRLKLVPHLGKQEQALD</sequence>
<keyword evidence="1" id="KW-1185">Reference proteome</keyword>
<accession>A0A915JHY7</accession>
<evidence type="ECO:0000313" key="2">
    <source>
        <dbReference type="WBParaSite" id="nRc.2.0.1.t25716-RA"/>
    </source>
</evidence>